<dbReference type="SUPFAM" id="SSF49998">
    <property type="entry name" value="Amine oxidase catalytic domain"/>
    <property type="match status" value="1"/>
</dbReference>
<feature type="chain" id="PRO_5041951337" description="Amine oxidase" evidence="10">
    <location>
        <begin position="19"/>
        <end position="800"/>
    </location>
</feature>
<keyword evidence="3 9" id="KW-0479">Metal-binding</keyword>
<organism evidence="14 15">
    <name type="scientific">Malassezia psittaci</name>
    <dbReference type="NCBI Taxonomy" id="1821823"/>
    <lineage>
        <taxon>Eukaryota</taxon>
        <taxon>Fungi</taxon>
        <taxon>Dikarya</taxon>
        <taxon>Basidiomycota</taxon>
        <taxon>Ustilaginomycotina</taxon>
        <taxon>Malasseziomycetes</taxon>
        <taxon>Malasseziales</taxon>
        <taxon>Malasseziaceae</taxon>
        <taxon>Malassezia</taxon>
    </lineage>
</organism>
<evidence type="ECO:0000256" key="10">
    <source>
        <dbReference type="SAM" id="SignalP"/>
    </source>
</evidence>
<dbReference type="FunFam" id="2.70.98.20:FF:000002">
    <property type="entry name" value="Amine oxidase"/>
    <property type="match status" value="1"/>
</dbReference>
<dbReference type="InterPro" id="IPR000269">
    <property type="entry name" value="Cu_amine_oxidase"/>
</dbReference>
<comment type="PTM">
    <text evidence="8 9">Topaquinone (TPQ) is generated by copper-dependent autoxidation of a specific tyrosyl residue.</text>
</comment>
<dbReference type="PROSITE" id="PS01164">
    <property type="entry name" value="COPPER_AMINE_OXID_1"/>
    <property type="match status" value="1"/>
</dbReference>
<evidence type="ECO:0000256" key="8">
    <source>
        <dbReference type="PIRSR" id="PIRSR600269-51"/>
    </source>
</evidence>
<dbReference type="EMBL" id="CP118376">
    <property type="protein sequence ID" value="WFD42903.1"/>
    <property type="molecule type" value="Genomic_DNA"/>
</dbReference>
<dbReference type="AlphaFoldDB" id="A0AAF0F528"/>
<name>A0AAF0F528_9BASI</name>
<protein>
    <recommendedName>
        <fullName evidence="9">Amine oxidase</fullName>
        <ecNumber evidence="9">1.4.3.-</ecNumber>
    </recommendedName>
</protein>
<dbReference type="InterPro" id="IPR049948">
    <property type="entry name" value="Cu_Am_ox_TPQ-bd"/>
</dbReference>
<keyword evidence="10" id="KW-0732">Signal</keyword>
<evidence type="ECO:0000259" key="13">
    <source>
        <dbReference type="Pfam" id="PF09248"/>
    </source>
</evidence>
<reference evidence="14" key="1">
    <citation type="submission" date="2023-02" db="EMBL/GenBank/DDBJ databases">
        <title>Mating type loci evolution in Malassezia.</title>
        <authorList>
            <person name="Coelho M.A."/>
        </authorList>
    </citation>
    <scope>NUCLEOTIDE SEQUENCE</scope>
    <source>
        <strain evidence="14">CBS 14136</strain>
    </source>
</reference>
<evidence type="ECO:0000256" key="5">
    <source>
        <dbReference type="ARBA" id="ARBA00023002"/>
    </source>
</evidence>
<evidence type="ECO:0000259" key="11">
    <source>
        <dbReference type="Pfam" id="PF01179"/>
    </source>
</evidence>
<evidence type="ECO:0000256" key="4">
    <source>
        <dbReference type="ARBA" id="ARBA00022772"/>
    </source>
</evidence>
<evidence type="ECO:0000256" key="3">
    <source>
        <dbReference type="ARBA" id="ARBA00022723"/>
    </source>
</evidence>
<dbReference type="Proteomes" id="UP001214628">
    <property type="component" value="Chromosome 2"/>
</dbReference>
<dbReference type="InterPro" id="IPR015328">
    <property type="entry name" value="DUF1965"/>
</dbReference>
<comment type="cofactor">
    <cofactor evidence="9">
        <name>Cu cation</name>
        <dbReference type="ChEBI" id="CHEBI:23378"/>
    </cofactor>
    <text evidence="9">Contains 1 topaquinone per subunit.</text>
</comment>
<dbReference type="EC" id="1.4.3.-" evidence="9"/>
<evidence type="ECO:0000313" key="14">
    <source>
        <dbReference type="EMBL" id="WFD42903.1"/>
    </source>
</evidence>
<dbReference type="Gene3D" id="3.10.450.40">
    <property type="match status" value="2"/>
</dbReference>
<dbReference type="PRINTS" id="PR00766">
    <property type="entry name" value="CUDAOXIDASE"/>
</dbReference>
<feature type="signal peptide" evidence="10">
    <location>
        <begin position="1"/>
        <end position="18"/>
    </location>
</feature>
<evidence type="ECO:0000256" key="1">
    <source>
        <dbReference type="ARBA" id="ARBA00001935"/>
    </source>
</evidence>
<evidence type="ECO:0000256" key="6">
    <source>
        <dbReference type="ARBA" id="ARBA00023008"/>
    </source>
</evidence>
<dbReference type="InterPro" id="IPR036460">
    <property type="entry name" value="Cu_amine_oxidase_C_sf"/>
</dbReference>
<evidence type="ECO:0000256" key="7">
    <source>
        <dbReference type="PIRSR" id="PIRSR600269-50"/>
    </source>
</evidence>
<accession>A0AAF0F528</accession>
<dbReference type="InterPro" id="IPR015798">
    <property type="entry name" value="Cu_amine_oxidase_C"/>
</dbReference>
<dbReference type="GO" id="GO:0005507">
    <property type="term" value="F:copper ion binding"/>
    <property type="evidence" value="ECO:0007669"/>
    <property type="project" value="InterPro"/>
</dbReference>
<comment type="similarity">
    <text evidence="2 9">Belongs to the copper/topaquinone oxidase family.</text>
</comment>
<feature type="modified residue" description="2',4',5'-topaquinone" evidence="8">
    <location>
        <position position="483"/>
    </location>
</feature>
<sequence>MRSLFAVPLLFLVAHVSAKVSRLSHPHTYHKEHPDTYINEADFKDSGYPPPRTHAPSSNIWATLSNDEAASVIHWLHHQNSLNLTSAKKAGAWDNTISVVDLLAPNKTDANKYLSGQGPKPPRYAVATIMFGASEHPYVQDIGVGPLPISNNTHLLDLSYLSTKGSTKIRNYNSDEELQTKFLRNISTSVADITKDLINMTITTHDHSQGDIWGIDPLWIEDDRVIYWVSYFGNVQGFQFDGTTLLPQGLFFKCDITGRDISKWSVKGWYYNGQFWNSTEAFRDAWEHGKIQKADQINSPYLDADQHAWYGTDRFGKALPHDEKAPPVSIAPEGQRFAVDSKNRYVEWMDFSFYITFTRDTGMRLFDVKYKNQTILYELGLQEAIAHYAGSDPVQTGTAYLDTYYSFGAYAFELVDGYDCPTYSHYLNATFHAGEESRTHRNAICLFEMDMQLPISRHSSAKYVTVTRNTALVLRSVSTVGNYDYTFSYYFYLDGSIEVKVSASGYIQSAYYAQNDEYGYRIHHGLSGSMHDHVLTFKADVDVLGTNNSFAKHGAVASKESYPWSAGHKRSTMKMNRTWIGSEDESRLHVEGNGQVQYLVLNKDETNEYGEPRGYRIMPGMGGLHHLTIQESEDLINSQSFATHHMYITKQKDTEPRVSNANNNLNPRDPIVDFNKFFDGDSLDQEDLVLWVNLGMTHIPHTGDLPNTVQSTAQSSFMLLPHNYLKGDPSRQTKEMVRIQYGKKNEDMAKVHTFGSLPHPRGLLNLSSAYADLTQYAGDVAIRKFPYDPLHPYNDTDSIV</sequence>
<dbReference type="GO" id="GO:0048038">
    <property type="term" value="F:quinone binding"/>
    <property type="evidence" value="ECO:0007669"/>
    <property type="project" value="InterPro"/>
</dbReference>
<feature type="active site" description="Schiff-base intermediate with substrate; via topaquinone" evidence="7">
    <location>
        <position position="483"/>
    </location>
</feature>
<keyword evidence="4 7" id="KW-0801">TPQ</keyword>
<dbReference type="PANTHER" id="PTHR10638">
    <property type="entry name" value="COPPER AMINE OXIDASE"/>
    <property type="match status" value="1"/>
</dbReference>
<keyword evidence="6 9" id="KW-0186">Copper</keyword>
<dbReference type="GO" id="GO:0005886">
    <property type="term" value="C:plasma membrane"/>
    <property type="evidence" value="ECO:0007669"/>
    <property type="project" value="TreeGrafter"/>
</dbReference>
<dbReference type="InterPro" id="IPR015800">
    <property type="entry name" value="Cu_amine_oxidase_N2"/>
</dbReference>
<dbReference type="Pfam" id="PF01179">
    <property type="entry name" value="Cu_amine_oxid"/>
    <property type="match status" value="1"/>
</dbReference>
<proteinExistence type="inferred from homology"/>
<dbReference type="FunFam" id="3.10.450.40:FF:000018">
    <property type="entry name" value="Amine oxidase"/>
    <property type="match status" value="1"/>
</dbReference>
<keyword evidence="5 9" id="KW-0560">Oxidoreductase</keyword>
<feature type="active site" description="Proton acceptor" evidence="7">
    <location>
        <position position="402"/>
    </location>
</feature>
<dbReference type="SUPFAM" id="SSF54416">
    <property type="entry name" value="Amine oxidase N-terminal region"/>
    <property type="match status" value="2"/>
</dbReference>
<feature type="domain" description="Copper amine oxidase N2-terminal" evidence="12">
    <location>
        <begin position="77"/>
        <end position="149"/>
    </location>
</feature>
<dbReference type="PANTHER" id="PTHR10638:SF20">
    <property type="entry name" value="AMINE OXIDASE"/>
    <property type="match status" value="1"/>
</dbReference>
<evidence type="ECO:0000256" key="2">
    <source>
        <dbReference type="ARBA" id="ARBA00007983"/>
    </source>
</evidence>
<dbReference type="GO" id="GO:0009308">
    <property type="term" value="P:amine metabolic process"/>
    <property type="evidence" value="ECO:0007669"/>
    <property type="project" value="UniProtKB-UniRule"/>
</dbReference>
<feature type="domain" description="DUF1965" evidence="13">
    <location>
        <begin position="243"/>
        <end position="295"/>
    </location>
</feature>
<comment type="cofactor">
    <cofactor evidence="1">
        <name>Cu cation</name>
        <dbReference type="ChEBI" id="CHEBI:23378"/>
    </cofactor>
</comment>
<evidence type="ECO:0000256" key="9">
    <source>
        <dbReference type="RuleBase" id="RU000672"/>
    </source>
</evidence>
<gene>
    <name evidence="14" type="ORF">MPSI1_001553</name>
</gene>
<dbReference type="InterPro" id="IPR016182">
    <property type="entry name" value="Cu_amine_oxidase_N-reg"/>
</dbReference>
<dbReference type="Gene3D" id="2.70.98.20">
    <property type="entry name" value="Copper amine oxidase, catalytic domain"/>
    <property type="match status" value="1"/>
</dbReference>
<dbReference type="Pfam" id="PF09248">
    <property type="entry name" value="DUF1965"/>
    <property type="match status" value="1"/>
</dbReference>
<dbReference type="Pfam" id="PF02727">
    <property type="entry name" value="Cu_amine_oxidN2"/>
    <property type="match status" value="1"/>
</dbReference>
<evidence type="ECO:0000259" key="12">
    <source>
        <dbReference type="Pfam" id="PF02727"/>
    </source>
</evidence>
<dbReference type="GO" id="GO:0008131">
    <property type="term" value="F:primary methylamine oxidase activity"/>
    <property type="evidence" value="ECO:0007669"/>
    <property type="project" value="InterPro"/>
</dbReference>
<feature type="domain" description="Copper amine oxidase catalytic" evidence="11">
    <location>
        <begin position="329"/>
        <end position="730"/>
    </location>
</feature>
<evidence type="ECO:0000313" key="15">
    <source>
        <dbReference type="Proteomes" id="UP001214628"/>
    </source>
</evidence>
<keyword evidence="15" id="KW-1185">Reference proteome</keyword>